<dbReference type="RefSeq" id="WP_103076276.1">
    <property type="nucleotide sequence ID" value="NZ_AZRN01000004.1"/>
</dbReference>
<dbReference type="EC" id="6.5.1.8" evidence="1"/>
<feature type="binding site" evidence="11">
    <location>
        <position position="162"/>
    </location>
    <ligand>
        <name>Mn(2+)</name>
        <dbReference type="ChEBI" id="CHEBI:29035"/>
        <label>2</label>
    </ligand>
</feature>
<evidence type="ECO:0000256" key="11">
    <source>
        <dbReference type="PIRSR" id="PIRSR601233-3"/>
    </source>
</evidence>
<evidence type="ECO:0000256" key="3">
    <source>
        <dbReference type="ARBA" id="ARBA00022723"/>
    </source>
</evidence>
<dbReference type="GO" id="GO:0006396">
    <property type="term" value="P:RNA processing"/>
    <property type="evidence" value="ECO:0007669"/>
    <property type="project" value="InterPro"/>
</dbReference>
<dbReference type="GO" id="GO:0005525">
    <property type="term" value="F:GTP binding"/>
    <property type="evidence" value="ECO:0007669"/>
    <property type="project" value="UniProtKB-KW"/>
</dbReference>
<dbReference type="InterPro" id="IPR052915">
    <property type="entry name" value="RtcB-like"/>
</dbReference>
<accession>A0A2K1PED9</accession>
<reference evidence="12 13" key="1">
    <citation type="submission" date="2013-12" db="EMBL/GenBank/DDBJ databases">
        <title>Comparative genomics of Petrotoga isolates.</title>
        <authorList>
            <person name="Nesbo C.L."/>
            <person name="Charchuk R."/>
            <person name="Chow K."/>
        </authorList>
    </citation>
    <scope>NUCLEOTIDE SEQUENCE [LARGE SCALE GENOMIC DNA]</scope>
    <source>
        <strain evidence="12 13">DSM 14811</strain>
    </source>
</reference>
<dbReference type="Gene3D" id="3.90.1860.10">
    <property type="entry name" value="tRNA-splicing ligase RtcB"/>
    <property type="match status" value="1"/>
</dbReference>
<feature type="binding site" evidence="10">
    <location>
        <begin position="284"/>
        <end position="287"/>
    </location>
    <ligand>
        <name>GMP</name>
        <dbReference type="ChEBI" id="CHEBI:58115"/>
    </ligand>
</feature>
<dbReference type="PANTHER" id="PTHR43749:SF2">
    <property type="entry name" value="RNA-SPLICING LIGASE RTCB"/>
    <property type="match status" value="1"/>
</dbReference>
<gene>
    <name evidence="12" type="ORF">X927_01150</name>
</gene>
<dbReference type="AlphaFoldDB" id="A0A2K1PED9"/>
<feature type="active site" description="GMP-histidine intermediate" evidence="9">
    <location>
        <position position="308"/>
    </location>
</feature>
<dbReference type="GO" id="GO:0030145">
    <property type="term" value="F:manganese ion binding"/>
    <property type="evidence" value="ECO:0007669"/>
    <property type="project" value="TreeGrafter"/>
</dbReference>
<keyword evidence="5" id="KW-0692">RNA repair</keyword>
<dbReference type="GO" id="GO:0170057">
    <property type="term" value="F:RNA ligase (GTP) activity"/>
    <property type="evidence" value="ECO:0007669"/>
    <property type="project" value="UniProtKB-EC"/>
</dbReference>
<evidence type="ECO:0000256" key="7">
    <source>
        <dbReference type="ARBA" id="ARBA00023211"/>
    </source>
</evidence>
<dbReference type="InterPro" id="IPR036025">
    <property type="entry name" value="RtcB-like_sf"/>
</dbReference>
<evidence type="ECO:0000313" key="13">
    <source>
        <dbReference type="Proteomes" id="UP000236604"/>
    </source>
</evidence>
<protein>
    <recommendedName>
        <fullName evidence="1">3'-phosphate/5'-hydroxy nucleic acid ligase</fullName>
        <ecNumber evidence="1">6.5.1.8</ecNumber>
    </recommendedName>
</protein>
<dbReference type="GO" id="GO:0003909">
    <property type="term" value="F:DNA ligase activity"/>
    <property type="evidence" value="ECO:0007669"/>
    <property type="project" value="TreeGrafter"/>
</dbReference>
<evidence type="ECO:0000256" key="1">
    <source>
        <dbReference type="ARBA" id="ARBA00012726"/>
    </source>
</evidence>
<organism evidence="12 13">
    <name type="scientific">Petrotoga mexicana DSM 14811</name>
    <dbReference type="NCBI Taxonomy" id="1122954"/>
    <lineage>
        <taxon>Bacteria</taxon>
        <taxon>Thermotogati</taxon>
        <taxon>Thermotogota</taxon>
        <taxon>Thermotogae</taxon>
        <taxon>Petrotogales</taxon>
        <taxon>Petrotogaceae</taxon>
        <taxon>Petrotoga</taxon>
    </lineage>
</organism>
<keyword evidence="13" id="KW-1185">Reference proteome</keyword>
<keyword evidence="4 10" id="KW-0547">Nucleotide-binding</keyword>
<feature type="binding site" evidence="11">
    <location>
        <position position="258"/>
    </location>
    <ligand>
        <name>Mn(2+)</name>
        <dbReference type="ChEBI" id="CHEBI:29035"/>
        <label>2</label>
    </ligand>
</feature>
<keyword evidence="2" id="KW-0436">Ligase</keyword>
<evidence type="ECO:0000256" key="4">
    <source>
        <dbReference type="ARBA" id="ARBA00022741"/>
    </source>
</evidence>
<dbReference type="InterPro" id="IPR001233">
    <property type="entry name" value="RtcB"/>
</dbReference>
<keyword evidence="3 11" id="KW-0479">Metal-binding</keyword>
<dbReference type="PANTHER" id="PTHR43749">
    <property type="entry name" value="RNA-SPLICING LIGASE RTCB"/>
    <property type="match status" value="1"/>
</dbReference>
<evidence type="ECO:0000256" key="8">
    <source>
        <dbReference type="ARBA" id="ARBA00047746"/>
    </source>
</evidence>
<evidence type="ECO:0000313" key="12">
    <source>
        <dbReference type="EMBL" id="PNS01162.1"/>
    </source>
</evidence>
<comment type="cofactor">
    <cofactor evidence="11">
        <name>Mn(2+)</name>
        <dbReference type="ChEBI" id="CHEBI:29035"/>
    </cofactor>
    <text evidence="11">Binds 2 manganese ions per subunit.</text>
</comment>
<keyword evidence="6 10" id="KW-0342">GTP-binding</keyword>
<proteinExistence type="predicted"/>
<evidence type="ECO:0000256" key="2">
    <source>
        <dbReference type="ARBA" id="ARBA00022598"/>
    </source>
</evidence>
<comment type="caution">
    <text evidence="12">The sequence shown here is derived from an EMBL/GenBank/DDBJ whole genome shotgun (WGS) entry which is preliminary data.</text>
</comment>
<feature type="binding site" evidence="10">
    <location>
        <begin position="258"/>
        <end position="259"/>
    </location>
    <ligand>
        <name>GMP</name>
        <dbReference type="ChEBI" id="CHEBI:58115"/>
    </ligand>
</feature>
<evidence type="ECO:0000256" key="5">
    <source>
        <dbReference type="ARBA" id="ARBA00022800"/>
    </source>
</evidence>
<dbReference type="EMBL" id="AZRN01000004">
    <property type="protein sequence ID" value="PNS01162.1"/>
    <property type="molecule type" value="Genomic_DNA"/>
</dbReference>
<dbReference type="SUPFAM" id="SSF103365">
    <property type="entry name" value="Hypothetical protein PH1602"/>
    <property type="match status" value="1"/>
</dbReference>
<feature type="binding site" evidence="10">
    <location>
        <begin position="144"/>
        <end position="148"/>
    </location>
    <ligand>
        <name>GMP</name>
        <dbReference type="ChEBI" id="CHEBI:58115"/>
    </ligand>
</feature>
<keyword evidence="7 11" id="KW-0464">Manganese</keyword>
<comment type="catalytic activity">
    <reaction evidence="8">
        <text>a 3'-end 3'-phospho-ribonucleotide-RNA + a 5'-end dephospho-ribonucleoside-RNA + GTP = a ribonucleotidyl-ribonucleotide-RNA + GMP + diphosphate</text>
        <dbReference type="Rhea" id="RHEA:68076"/>
        <dbReference type="Rhea" id="RHEA-COMP:10463"/>
        <dbReference type="Rhea" id="RHEA-COMP:13936"/>
        <dbReference type="Rhea" id="RHEA-COMP:17355"/>
        <dbReference type="ChEBI" id="CHEBI:33019"/>
        <dbReference type="ChEBI" id="CHEBI:37565"/>
        <dbReference type="ChEBI" id="CHEBI:58115"/>
        <dbReference type="ChEBI" id="CHEBI:83062"/>
        <dbReference type="ChEBI" id="CHEBI:138284"/>
        <dbReference type="ChEBI" id="CHEBI:173118"/>
        <dbReference type="EC" id="6.5.1.8"/>
    </reaction>
</comment>
<feature type="binding site" evidence="11">
    <location>
        <position position="145"/>
    </location>
    <ligand>
        <name>Mn(2+)</name>
        <dbReference type="ChEBI" id="CHEBI:29035"/>
        <label>1</label>
    </ligand>
</feature>
<dbReference type="Proteomes" id="UP000236604">
    <property type="component" value="Unassembled WGS sequence"/>
</dbReference>
<name>A0A2K1PED9_9BACT</name>
<evidence type="ECO:0000256" key="9">
    <source>
        <dbReference type="PIRSR" id="PIRSR601233-1"/>
    </source>
</evidence>
<dbReference type="Pfam" id="PF01139">
    <property type="entry name" value="RtcB"/>
    <property type="match status" value="2"/>
</dbReference>
<evidence type="ECO:0000256" key="10">
    <source>
        <dbReference type="PIRSR" id="PIRSR601233-2"/>
    </source>
</evidence>
<dbReference type="GO" id="GO:0006281">
    <property type="term" value="P:DNA repair"/>
    <property type="evidence" value="ECO:0007669"/>
    <property type="project" value="TreeGrafter"/>
</dbReference>
<feature type="binding site" evidence="10">
    <location>
        <begin position="308"/>
        <end position="311"/>
    </location>
    <ligand>
        <name>GMP</name>
        <dbReference type="ChEBI" id="CHEBI:58115"/>
    </ligand>
</feature>
<dbReference type="GO" id="GO:0042245">
    <property type="term" value="P:RNA repair"/>
    <property type="evidence" value="ECO:0007669"/>
    <property type="project" value="UniProtKB-KW"/>
</dbReference>
<sequence>MMIIKGQFNEAKIFTNELEEEAIRQIKELCDQEFVKGLKIRIMPDAHTGVGCVIGTTMTIKDKIVPNLVGVDIGCGVEVVKIEEKQINFEKLDKVIRKEIPSGFNIRKKPHPYVEKSQILELKCREFIDLERAILSIGTLGGGNHFIEVDRDESNNLYIVVHSGSRYLGKQVAEYYQNLAYSMLTGQPLSKRKKKKNRSIKNIDIPKHLAYLEKEEFNDYLWDMKITQNYALLNRKAITDIIIQQMQLNVSERFTTIHNYIDLEKMILRKGAVSAKLGEKLIIPINMKDGSLICVGKGNLDWNFSAPHGAGRVMSRKQAKKRITIEEYKKAMNGIYSTSVNAQTIDEAPMVYKSLKEIEENIQDTVEIIKRITPLYNFKAP</sequence>
<evidence type="ECO:0000256" key="6">
    <source>
        <dbReference type="ARBA" id="ARBA00023134"/>
    </source>
</evidence>
<feature type="binding site" evidence="11">
    <location>
        <position position="72"/>
    </location>
    <ligand>
        <name>Mn(2+)</name>
        <dbReference type="ChEBI" id="CHEBI:29035"/>
        <label>1</label>
    </ligand>
</feature>
<feature type="binding site" evidence="10">
    <location>
        <position position="291"/>
    </location>
    <ligand>
        <name>GMP</name>
        <dbReference type="ChEBI" id="CHEBI:58115"/>
    </ligand>
</feature>